<name>A0A0A9CCR0_ARUDO</name>
<reference evidence="1" key="1">
    <citation type="submission" date="2014-09" db="EMBL/GenBank/DDBJ databases">
        <authorList>
            <person name="Magalhaes I.L.F."/>
            <person name="Oliveira U."/>
            <person name="Santos F.R."/>
            <person name="Vidigal T.H.D.A."/>
            <person name="Brescovit A.D."/>
            <person name="Santos A.J."/>
        </authorList>
    </citation>
    <scope>NUCLEOTIDE SEQUENCE</scope>
    <source>
        <tissue evidence="1">Shoot tissue taken approximately 20 cm above the soil surface</tissue>
    </source>
</reference>
<proteinExistence type="predicted"/>
<dbReference type="AlphaFoldDB" id="A0A0A9CCR0"/>
<sequence>MSSITIHGSIKLPAKLAQLLSKNCLFKSPEFC</sequence>
<reference evidence="1" key="2">
    <citation type="journal article" date="2015" name="Data Brief">
        <title>Shoot transcriptome of the giant reed, Arundo donax.</title>
        <authorList>
            <person name="Barrero R.A."/>
            <person name="Guerrero F.D."/>
            <person name="Moolhuijzen P."/>
            <person name="Goolsby J.A."/>
            <person name="Tidwell J."/>
            <person name="Bellgard S.E."/>
            <person name="Bellgard M.I."/>
        </authorList>
    </citation>
    <scope>NUCLEOTIDE SEQUENCE</scope>
    <source>
        <tissue evidence="1">Shoot tissue taken approximately 20 cm above the soil surface</tissue>
    </source>
</reference>
<evidence type="ECO:0000313" key="1">
    <source>
        <dbReference type="EMBL" id="JAD73381.1"/>
    </source>
</evidence>
<organism evidence="1">
    <name type="scientific">Arundo donax</name>
    <name type="common">Giant reed</name>
    <name type="synonym">Donax arundinaceus</name>
    <dbReference type="NCBI Taxonomy" id="35708"/>
    <lineage>
        <taxon>Eukaryota</taxon>
        <taxon>Viridiplantae</taxon>
        <taxon>Streptophyta</taxon>
        <taxon>Embryophyta</taxon>
        <taxon>Tracheophyta</taxon>
        <taxon>Spermatophyta</taxon>
        <taxon>Magnoliopsida</taxon>
        <taxon>Liliopsida</taxon>
        <taxon>Poales</taxon>
        <taxon>Poaceae</taxon>
        <taxon>PACMAD clade</taxon>
        <taxon>Arundinoideae</taxon>
        <taxon>Arundineae</taxon>
        <taxon>Arundo</taxon>
    </lineage>
</organism>
<accession>A0A0A9CCR0</accession>
<dbReference type="EMBL" id="GBRH01224514">
    <property type="protein sequence ID" value="JAD73381.1"/>
    <property type="molecule type" value="Transcribed_RNA"/>
</dbReference>
<protein>
    <submittedName>
        <fullName evidence="1">Uncharacterized protein</fullName>
    </submittedName>
</protein>